<dbReference type="AlphaFoldDB" id="A0A1G6Z369"/>
<keyword evidence="2" id="KW-1185">Reference proteome</keyword>
<dbReference type="Proteomes" id="UP000198757">
    <property type="component" value="Unassembled WGS sequence"/>
</dbReference>
<reference evidence="2" key="1">
    <citation type="submission" date="2016-10" db="EMBL/GenBank/DDBJ databases">
        <authorList>
            <person name="Varghese N."/>
            <person name="Submissions S."/>
        </authorList>
    </citation>
    <scope>NUCLEOTIDE SEQUENCE [LARGE SCALE GENOMIC DNA]</scope>
    <source>
        <strain evidence="2">DSM 25811 / CCM 8410 / LMG 26954 / E90</strain>
    </source>
</reference>
<dbReference type="EMBL" id="FMZO01000017">
    <property type="protein sequence ID" value="SDD97058.1"/>
    <property type="molecule type" value="Genomic_DNA"/>
</dbReference>
<organism evidence="1 2">
    <name type="scientific">Niabella drilacis (strain DSM 25811 / CCM 8410 / CCUG 62505 / LMG 26954 / E90)</name>
    <dbReference type="NCBI Taxonomy" id="1285928"/>
    <lineage>
        <taxon>Bacteria</taxon>
        <taxon>Pseudomonadati</taxon>
        <taxon>Bacteroidota</taxon>
        <taxon>Chitinophagia</taxon>
        <taxon>Chitinophagales</taxon>
        <taxon>Chitinophagaceae</taxon>
        <taxon>Niabella</taxon>
    </lineage>
</organism>
<dbReference type="STRING" id="1285928.SAMN04487894_11738"/>
<dbReference type="PROSITE" id="PS51257">
    <property type="entry name" value="PROKAR_LIPOPROTEIN"/>
    <property type="match status" value="1"/>
</dbReference>
<gene>
    <name evidence="1" type="ORF">SAMN04487894_11738</name>
</gene>
<accession>A0A1G6Z369</accession>
<name>A0A1G6Z369_NIADE</name>
<protein>
    <submittedName>
        <fullName evidence="1">Uncharacterized protein</fullName>
    </submittedName>
</protein>
<evidence type="ECO:0000313" key="1">
    <source>
        <dbReference type="EMBL" id="SDD97058.1"/>
    </source>
</evidence>
<evidence type="ECO:0000313" key="2">
    <source>
        <dbReference type="Proteomes" id="UP000198757"/>
    </source>
</evidence>
<proteinExistence type="predicted"/>
<sequence>MIPMKRVFVLLVLTVVAASCGKDKDVPSAKAVFMSKWNWVYGADGSKNGSETYAFDAGHKIVSSIFYNIETTPAGAVNYTYTSNAAGRITKAQHNNGYRTFEYNASGQVLKASFFNASGTLTRYYLYNYTADGYEQVSYAAAGVAGSKKVFQYTADKKNIASRTVYNSAGTKTEETVFTFLTTRSPENIYPYSEMMKIEQGFANQHAVEVASTSVSGTSYTTRHTYTYNAEGYPLTDKETYSTGAAPSNMTYEYILK</sequence>